<comment type="caution">
    <text evidence="3">The sequence shown here is derived from an EMBL/GenBank/DDBJ whole genome shotgun (WGS) entry which is preliminary data.</text>
</comment>
<reference evidence="4 5" key="2">
    <citation type="submission" date="2024-05" db="EMBL/GenBank/DDBJ databases">
        <authorList>
            <person name="Chen Y."/>
            <person name="Shah S."/>
            <person name="Dougan E. K."/>
            <person name="Thang M."/>
            <person name="Chan C."/>
        </authorList>
    </citation>
    <scope>NUCLEOTIDE SEQUENCE [LARGE SCALE GENOMIC DNA]</scope>
</reference>
<evidence type="ECO:0000313" key="5">
    <source>
        <dbReference type="Proteomes" id="UP001152797"/>
    </source>
</evidence>
<evidence type="ECO:0000313" key="4">
    <source>
        <dbReference type="EMBL" id="CAL4807926.1"/>
    </source>
</evidence>
<dbReference type="OrthoDB" id="444429at2759"/>
<protein>
    <submittedName>
        <fullName evidence="3">Uncharacterized protein</fullName>
    </submittedName>
</protein>
<evidence type="ECO:0000256" key="1">
    <source>
        <dbReference type="SAM" id="Coils"/>
    </source>
</evidence>
<name>A0A9P1GSS4_9DINO</name>
<keyword evidence="1" id="KW-0175">Coiled coil</keyword>
<evidence type="ECO:0000313" key="3">
    <source>
        <dbReference type="EMBL" id="CAI4020614.1"/>
    </source>
</evidence>
<feature type="compositionally biased region" description="Basic and acidic residues" evidence="2">
    <location>
        <begin position="10"/>
        <end position="20"/>
    </location>
</feature>
<reference evidence="3" key="1">
    <citation type="submission" date="2022-10" db="EMBL/GenBank/DDBJ databases">
        <authorList>
            <person name="Chen Y."/>
            <person name="Dougan E. K."/>
            <person name="Chan C."/>
            <person name="Rhodes N."/>
            <person name="Thang M."/>
        </authorList>
    </citation>
    <scope>NUCLEOTIDE SEQUENCE</scope>
</reference>
<dbReference type="EMBL" id="CAMXCT020006822">
    <property type="protein sequence ID" value="CAL1173989.1"/>
    <property type="molecule type" value="Genomic_DNA"/>
</dbReference>
<dbReference type="EMBL" id="CAMXCT030006822">
    <property type="protein sequence ID" value="CAL4807926.1"/>
    <property type="molecule type" value="Genomic_DNA"/>
</dbReference>
<proteinExistence type="predicted"/>
<dbReference type="EMBL" id="CAMXCT010006822">
    <property type="protein sequence ID" value="CAI4020614.1"/>
    <property type="molecule type" value="Genomic_DNA"/>
</dbReference>
<sequence>MACNGGMPFEQRRSPTKSREAEVLPLTARDLLEGHSAAWQVFLAYAASCFPNVGPLAQEDFSLALAEGEIAEAGEQVALATRDSLEKLKDPQSLYNALGAPVELLKRCELEATKSLMELQLSLLRTSRVQLLEALQDAVASQEQAGAMLCEIRRLKEATLERRAQGQTRRAQRLLEETEAAVQRLKDCRQQKIRLARARKARLCRAEDVTGHLSVGTLVFRGRHRLQIQRCQGPGVPLTPSSLCWLRFEAAAPGRRALSDGLEEKTMASPSPEWRRRFEESLCQLWIRNVDANLAEARALLLPFSEVPSLIHRLQVGLIQAGDFLQAVAAQRRQLQLPAP</sequence>
<accession>A0A9P1GSS4</accession>
<keyword evidence="5" id="KW-1185">Reference proteome</keyword>
<feature type="coiled-coil region" evidence="1">
    <location>
        <begin position="157"/>
        <end position="191"/>
    </location>
</feature>
<evidence type="ECO:0000256" key="2">
    <source>
        <dbReference type="SAM" id="MobiDB-lite"/>
    </source>
</evidence>
<dbReference type="AlphaFoldDB" id="A0A9P1GSS4"/>
<organism evidence="3">
    <name type="scientific">Cladocopium goreaui</name>
    <dbReference type="NCBI Taxonomy" id="2562237"/>
    <lineage>
        <taxon>Eukaryota</taxon>
        <taxon>Sar</taxon>
        <taxon>Alveolata</taxon>
        <taxon>Dinophyceae</taxon>
        <taxon>Suessiales</taxon>
        <taxon>Symbiodiniaceae</taxon>
        <taxon>Cladocopium</taxon>
    </lineage>
</organism>
<gene>
    <name evidence="3" type="ORF">C1SCF055_LOCUS45017</name>
</gene>
<feature type="region of interest" description="Disordered" evidence="2">
    <location>
        <begin position="1"/>
        <end position="20"/>
    </location>
</feature>
<dbReference type="Proteomes" id="UP001152797">
    <property type="component" value="Unassembled WGS sequence"/>
</dbReference>